<dbReference type="Gene3D" id="3.40.50.1820">
    <property type="entry name" value="alpha/beta hydrolase"/>
    <property type="match status" value="1"/>
</dbReference>
<proteinExistence type="predicted"/>
<dbReference type="Pfam" id="PF12697">
    <property type="entry name" value="Abhydrolase_6"/>
    <property type="match status" value="1"/>
</dbReference>
<name>A0A2S6IK41_9ACTN</name>
<gene>
    <name evidence="2" type="ORF">CLV92_10771</name>
</gene>
<evidence type="ECO:0000313" key="2">
    <source>
        <dbReference type="EMBL" id="PPK94568.1"/>
    </source>
</evidence>
<dbReference type="AlphaFoldDB" id="A0A2S6IK41"/>
<comment type="caution">
    <text evidence="2">The sequence shown here is derived from an EMBL/GenBank/DDBJ whole genome shotgun (WGS) entry which is preliminary data.</text>
</comment>
<dbReference type="PANTHER" id="PTHR46438:SF11">
    <property type="entry name" value="LIPASE-RELATED"/>
    <property type="match status" value="1"/>
</dbReference>
<dbReference type="PRINTS" id="PR00111">
    <property type="entry name" value="ABHYDROLASE"/>
</dbReference>
<sequence>MRMSQITSFDGTRLAVQSRGPEAAPVVVLVHGLGLSADSWRRVAGPLSGGHRVVAYDLRGHGRSAPASGGDYSMRAHALDLDAVLREVVPEGRDAVLVGNSLGGGVIVARAHHCGTRGMAGVVFAGSGASGVTVPGLPARRLPDRVEAAVRTAWLKALLLVARAGRHLRPVESVSDRIVRRCAFTSHAPRDLVAEVRDDFLRTRPQALAGTTLASVSHDGRRMAPDLAVPALVLHGSRDPEVPRREVRELLADLPDAEFVTLRGEGHMLPLTDPHVVESHVERWVARVQPGRATA</sequence>
<protein>
    <submittedName>
        <fullName evidence="2">Pimeloyl-ACP methyl ester carboxylesterase</fullName>
    </submittedName>
</protein>
<dbReference type="InterPro" id="IPR029058">
    <property type="entry name" value="AB_hydrolase_fold"/>
</dbReference>
<dbReference type="EMBL" id="PTJD01000007">
    <property type="protein sequence ID" value="PPK94568.1"/>
    <property type="molecule type" value="Genomic_DNA"/>
</dbReference>
<evidence type="ECO:0000313" key="3">
    <source>
        <dbReference type="Proteomes" id="UP000239485"/>
    </source>
</evidence>
<accession>A0A2S6IK41</accession>
<dbReference type="InterPro" id="IPR000073">
    <property type="entry name" value="AB_hydrolase_1"/>
</dbReference>
<dbReference type="Proteomes" id="UP000239485">
    <property type="component" value="Unassembled WGS sequence"/>
</dbReference>
<keyword evidence="3" id="KW-1185">Reference proteome</keyword>
<reference evidence="2 3" key="1">
    <citation type="submission" date="2018-02" db="EMBL/GenBank/DDBJ databases">
        <title>Genomic Encyclopedia of Archaeal and Bacterial Type Strains, Phase II (KMG-II): from individual species to whole genera.</title>
        <authorList>
            <person name="Goeker M."/>
        </authorList>
    </citation>
    <scope>NUCLEOTIDE SEQUENCE [LARGE SCALE GENOMIC DNA]</scope>
    <source>
        <strain evidence="2 3">DSM 22857</strain>
    </source>
</reference>
<feature type="domain" description="AB hydrolase-1" evidence="1">
    <location>
        <begin position="27"/>
        <end position="277"/>
    </location>
</feature>
<dbReference type="SUPFAM" id="SSF53474">
    <property type="entry name" value="alpha/beta-Hydrolases"/>
    <property type="match status" value="1"/>
</dbReference>
<organism evidence="2 3">
    <name type="scientific">Kineococcus xinjiangensis</name>
    <dbReference type="NCBI Taxonomy" id="512762"/>
    <lineage>
        <taxon>Bacteria</taxon>
        <taxon>Bacillati</taxon>
        <taxon>Actinomycetota</taxon>
        <taxon>Actinomycetes</taxon>
        <taxon>Kineosporiales</taxon>
        <taxon>Kineosporiaceae</taxon>
        <taxon>Kineococcus</taxon>
    </lineage>
</organism>
<dbReference type="GO" id="GO:0003824">
    <property type="term" value="F:catalytic activity"/>
    <property type="evidence" value="ECO:0007669"/>
    <property type="project" value="UniProtKB-ARBA"/>
</dbReference>
<evidence type="ECO:0000259" key="1">
    <source>
        <dbReference type="Pfam" id="PF12697"/>
    </source>
</evidence>
<dbReference type="PANTHER" id="PTHR46438">
    <property type="entry name" value="ALPHA/BETA-HYDROLASES SUPERFAMILY PROTEIN"/>
    <property type="match status" value="1"/>
</dbReference>